<feature type="compositionally biased region" description="Basic and acidic residues" evidence="2">
    <location>
        <begin position="141"/>
        <end position="157"/>
    </location>
</feature>
<evidence type="ECO:0000256" key="1">
    <source>
        <dbReference type="SAM" id="Coils"/>
    </source>
</evidence>
<feature type="region of interest" description="Disordered" evidence="2">
    <location>
        <begin position="141"/>
        <end position="163"/>
    </location>
</feature>
<keyword evidence="1" id="KW-0175">Coiled coil</keyword>
<sequence length="213" mass="24024">MDSLTQRIYSLVIERDEAQMLLAREREKNAALLAEIEKLKACLSREAQPIYISDSSSPVSDTSAMAVTPIPVQRDTVPSLLGTERRLQELDTSHAFRVRLPTRLPDKKYTIPTELYALFDEDSVEKADHTPPRPYRVPQRYERISHSPPQERVEPARKSASPTRLRFVTVTKTSAAGSANLSKVSDLEYHLDRSSSTRRALPDLEQALRVPSA</sequence>
<keyword evidence="4" id="KW-1185">Reference proteome</keyword>
<reference evidence="3 4" key="1">
    <citation type="submission" date="2020-08" db="EMBL/GenBank/DDBJ databases">
        <authorList>
            <person name="Newling K."/>
            <person name="Davey J."/>
            <person name="Forrester S."/>
        </authorList>
    </citation>
    <scope>NUCLEOTIDE SEQUENCE [LARGE SCALE GENOMIC DNA]</scope>
    <source>
        <strain evidence="4">Crithidia deanei Carvalho (ATCC PRA-265)</strain>
    </source>
</reference>
<accession>A0A7G2C847</accession>
<gene>
    <name evidence="3" type="ORF">ADEAN_000160600</name>
</gene>
<name>A0A7G2C847_9TRYP</name>
<evidence type="ECO:0000313" key="3">
    <source>
        <dbReference type="EMBL" id="CAD2214162.1"/>
    </source>
</evidence>
<dbReference type="EMBL" id="LR877147">
    <property type="protein sequence ID" value="CAD2214162.1"/>
    <property type="molecule type" value="Genomic_DNA"/>
</dbReference>
<dbReference type="AlphaFoldDB" id="A0A7G2C847"/>
<evidence type="ECO:0000313" key="4">
    <source>
        <dbReference type="Proteomes" id="UP000515908"/>
    </source>
</evidence>
<dbReference type="Proteomes" id="UP000515908">
    <property type="component" value="Chromosome 03"/>
</dbReference>
<evidence type="ECO:0000256" key="2">
    <source>
        <dbReference type="SAM" id="MobiDB-lite"/>
    </source>
</evidence>
<feature type="coiled-coil region" evidence="1">
    <location>
        <begin position="15"/>
        <end position="42"/>
    </location>
</feature>
<dbReference type="VEuPathDB" id="TriTrypDB:ADEAN_000160600"/>
<protein>
    <submittedName>
        <fullName evidence="3">Uncharacterized protein</fullName>
    </submittedName>
</protein>
<organism evidence="3 4">
    <name type="scientific">Angomonas deanei</name>
    <dbReference type="NCBI Taxonomy" id="59799"/>
    <lineage>
        <taxon>Eukaryota</taxon>
        <taxon>Discoba</taxon>
        <taxon>Euglenozoa</taxon>
        <taxon>Kinetoplastea</taxon>
        <taxon>Metakinetoplastina</taxon>
        <taxon>Trypanosomatida</taxon>
        <taxon>Trypanosomatidae</taxon>
        <taxon>Strigomonadinae</taxon>
        <taxon>Angomonas</taxon>
    </lineage>
</organism>
<proteinExistence type="predicted"/>